<dbReference type="GO" id="GO:0032259">
    <property type="term" value="P:methylation"/>
    <property type="evidence" value="ECO:0007669"/>
    <property type="project" value="UniProtKB-KW"/>
</dbReference>
<evidence type="ECO:0000256" key="3">
    <source>
        <dbReference type="PIRSR" id="PIRSR037505-2"/>
    </source>
</evidence>
<gene>
    <name evidence="6" type="ORF">ELS82_07580</name>
</gene>
<dbReference type="InterPro" id="IPR036589">
    <property type="entry name" value="HCY_dom_sf"/>
</dbReference>
<sequence>MNKLTILDGGMGRELKRMGAPFSQPLWSAQALIESPQIVTLAHKNFIHAGAEIIISNSYACVPFHLGKERYESDGARLAKEAAMLAQDAVAQTAKQVQVAGALPPAFGSYRPDLFDAVEGEKIFRTLFEAQDPYVDIWLAETISSIEEFNVIQSVLSQTPKTCYYAFSLQDTPSNAALIRSGQTVREATKRVCESGGHGVYFNCSVPEVMAQAIRDAKQVIDELNADVEIGVYANNFAPIGSDHEANDTIQAMRELSPQDYLAYSQQWHQLGATTIGGCCGIGPEHIQALSDWKLSQYG</sequence>
<dbReference type="AlphaFoldDB" id="A0A4Y8WH84"/>
<dbReference type="Proteomes" id="UP000297753">
    <property type="component" value="Unassembled WGS sequence"/>
</dbReference>
<dbReference type="PANTHER" id="PTHR11103">
    <property type="entry name" value="SLR1189 PROTEIN"/>
    <property type="match status" value="1"/>
</dbReference>
<keyword evidence="1 4" id="KW-0489">Methyltransferase</keyword>
<keyword evidence="2 4" id="KW-0808">Transferase</keyword>
<comment type="caution">
    <text evidence="6">The sequence shown here is derived from an EMBL/GenBank/DDBJ whole genome shotgun (WGS) entry which is preliminary data.</text>
</comment>
<dbReference type="EMBL" id="SATR01000008">
    <property type="protein sequence ID" value="TFH92267.1"/>
    <property type="molecule type" value="Genomic_DNA"/>
</dbReference>
<feature type="binding site" evidence="3 4">
    <location>
        <position position="204"/>
    </location>
    <ligand>
        <name>Zn(2+)</name>
        <dbReference type="ChEBI" id="CHEBI:29105"/>
    </ligand>
</feature>
<dbReference type="Pfam" id="PF02574">
    <property type="entry name" value="S-methyl_trans"/>
    <property type="match status" value="1"/>
</dbReference>
<proteinExistence type="predicted"/>
<dbReference type="RefSeq" id="WP_134834957.1">
    <property type="nucleotide sequence ID" value="NZ_SATR01000008.1"/>
</dbReference>
<evidence type="ECO:0000313" key="7">
    <source>
        <dbReference type="Proteomes" id="UP000297753"/>
    </source>
</evidence>
<feature type="binding site" evidence="3 4">
    <location>
        <position position="279"/>
    </location>
    <ligand>
        <name>Zn(2+)</name>
        <dbReference type="ChEBI" id="CHEBI:29105"/>
    </ligand>
</feature>
<dbReference type="Gene3D" id="3.20.20.330">
    <property type="entry name" value="Homocysteine-binding-like domain"/>
    <property type="match status" value="1"/>
</dbReference>
<organism evidence="6 7">
    <name type="scientific">Vibrio ouci</name>
    <dbReference type="NCBI Taxonomy" id="2499078"/>
    <lineage>
        <taxon>Bacteria</taxon>
        <taxon>Pseudomonadati</taxon>
        <taxon>Pseudomonadota</taxon>
        <taxon>Gammaproteobacteria</taxon>
        <taxon>Vibrionales</taxon>
        <taxon>Vibrionaceae</taxon>
        <taxon>Vibrio</taxon>
    </lineage>
</organism>
<dbReference type="OrthoDB" id="9803687at2"/>
<dbReference type="GO" id="GO:0008270">
    <property type="term" value="F:zinc ion binding"/>
    <property type="evidence" value="ECO:0007669"/>
    <property type="project" value="InterPro"/>
</dbReference>
<dbReference type="PIRSF" id="PIRSF037505">
    <property type="entry name" value="Betaine_HMT"/>
    <property type="match status" value="1"/>
</dbReference>
<evidence type="ECO:0000313" key="6">
    <source>
        <dbReference type="EMBL" id="TFH92267.1"/>
    </source>
</evidence>
<comment type="cofactor">
    <cofactor evidence="3">
        <name>Zn(2+)</name>
        <dbReference type="ChEBI" id="CHEBI:29105"/>
    </cofactor>
    <text evidence="3">Binds 1 zinc ion per subunit.</text>
</comment>
<keyword evidence="7" id="KW-1185">Reference proteome</keyword>
<dbReference type="PROSITE" id="PS50970">
    <property type="entry name" value="HCY"/>
    <property type="match status" value="1"/>
</dbReference>
<accession>A0A4Y8WH84</accession>
<feature type="domain" description="Hcy-binding" evidence="5">
    <location>
        <begin position="1"/>
        <end position="294"/>
    </location>
</feature>
<dbReference type="PANTHER" id="PTHR11103:SF18">
    <property type="entry name" value="SLR1189 PROTEIN"/>
    <property type="match status" value="1"/>
</dbReference>
<dbReference type="GO" id="GO:0008168">
    <property type="term" value="F:methyltransferase activity"/>
    <property type="evidence" value="ECO:0007669"/>
    <property type="project" value="UniProtKB-UniRule"/>
</dbReference>
<evidence type="ECO:0000256" key="1">
    <source>
        <dbReference type="ARBA" id="ARBA00022603"/>
    </source>
</evidence>
<reference evidence="6 7" key="1">
    <citation type="submission" date="2019-01" db="EMBL/GenBank/DDBJ databases">
        <title>Vibrio BEI176 sp. nov, a marine bacterium isolated from China: eastern marignal seas.</title>
        <authorList>
            <person name="Li B."/>
        </authorList>
    </citation>
    <scope>NUCLEOTIDE SEQUENCE [LARGE SCALE GENOMIC DNA]</scope>
    <source>
        <strain evidence="6 7">BEI176</strain>
    </source>
</reference>
<keyword evidence="3 4" id="KW-0862">Zinc</keyword>
<protein>
    <submittedName>
        <fullName evidence="6">Homocysteine S-methyltransferase family protein</fullName>
    </submittedName>
</protein>
<evidence type="ECO:0000256" key="4">
    <source>
        <dbReference type="PROSITE-ProRule" id="PRU00333"/>
    </source>
</evidence>
<keyword evidence="3 4" id="KW-0479">Metal-binding</keyword>
<dbReference type="GO" id="GO:0009086">
    <property type="term" value="P:methionine biosynthetic process"/>
    <property type="evidence" value="ECO:0007669"/>
    <property type="project" value="InterPro"/>
</dbReference>
<feature type="binding site" evidence="3 4">
    <location>
        <position position="280"/>
    </location>
    <ligand>
        <name>Zn(2+)</name>
        <dbReference type="ChEBI" id="CHEBI:29105"/>
    </ligand>
</feature>
<name>A0A4Y8WH84_9VIBR</name>
<dbReference type="SUPFAM" id="SSF82282">
    <property type="entry name" value="Homocysteine S-methyltransferase"/>
    <property type="match status" value="1"/>
</dbReference>
<dbReference type="InterPro" id="IPR003726">
    <property type="entry name" value="HCY_dom"/>
</dbReference>
<evidence type="ECO:0000259" key="5">
    <source>
        <dbReference type="PROSITE" id="PS50970"/>
    </source>
</evidence>
<dbReference type="InterPro" id="IPR017226">
    <property type="entry name" value="BHMT-like"/>
</dbReference>
<evidence type="ECO:0000256" key="2">
    <source>
        <dbReference type="ARBA" id="ARBA00022679"/>
    </source>
</evidence>